<feature type="region of interest" description="Disordered" evidence="5">
    <location>
        <begin position="1"/>
        <end position="20"/>
    </location>
</feature>
<keyword evidence="1" id="KW-0805">Transcription regulation</keyword>
<keyword evidence="2 4" id="KW-0238">DNA-binding</keyword>
<dbReference type="EMBL" id="CABPRZ010000052">
    <property type="protein sequence ID" value="VVE59693.1"/>
    <property type="molecule type" value="Genomic_DNA"/>
</dbReference>
<dbReference type="InterPro" id="IPR050109">
    <property type="entry name" value="HTH-type_TetR-like_transc_reg"/>
</dbReference>
<accession>A0A5E4ZHL4</accession>
<dbReference type="PROSITE" id="PS50977">
    <property type="entry name" value="HTH_TETR_2"/>
    <property type="match status" value="1"/>
</dbReference>
<evidence type="ECO:0000313" key="8">
    <source>
        <dbReference type="Proteomes" id="UP000414233"/>
    </source>
</evidence>
<evidence type="ECO:0000256" key="4">
    <source>
        <dbReference type="PROSITE-ProRule" id="PRU00335"/>
    </source>
</evidence>
<dbReference type="PANTHER" id="PTHR30055">
    <property type="entry name" value="HTH-TYPE TRANSCRIPTIONAL REGULATOR RUTR"/>
    <property type="match status" value="1"/>
</dbReference>
<evidence type="ECO:0000256" key="1">
    <source>
        <dbReference type="ARBA" id="ARBA00023015"/>
    </source>
</evidence>
<dbReference type="GO" id="GO:0003700">
    <property type="term" value="F:DNA-binding transcription factor activity"/>
    <property type="evidence" value="ECO:0007669"/>
    <property type="project" value="TreeGrafter"/>
</dbReference>
<sequence length="215" mass="23756">MRRQSPKNGRPAPENDGQVKRDLLKAAMRLLSTQGREGATSRAICAEAGVSAPTMYHHYGDLTGLHKAAIDETYVQVAEAYRRGAREKGPQQGLRAGWAMFNHFAREEPRMCRIVIQQILAGEPPSSVAGTLDTVAEDLESLHAQGLLNVSPYFAVQMLWLATLGSICFTAREDGDKALYPSLQNSMIDMILRSLFKECGTDEKVLKENDQHVRG</sequence>
<evidence type="ECO:0000256" key="3">
    <source>
        <dbReference type="ARBA" id="ARBA00023163"/>
    </source>
</evidence>
<dbReference type="AlphaFoldDB" id="A0A5E4ZHL4"/>
<keyword evidence="8" id="KW-1185">Reference proteome</keyword>
<proteinExistence type="predicted"/>
<protein>
    <submittedName>
        <fullName evidence="7">TetR family transcriptional regulator</fullName>
    </submittedName>
</protein>
<evidence type="ECO:0000313" key="7">
    <source>
        <dbReference type="EMBL" id="VVE59693.1"/>
    </source>
</evidence>
<name>A0A5E4ZHL4_9BURK</name>
<keyword evidence="3" id="KW-0804">Transcription</keyword>
<evidence type="ECO:0000256" key="2">
    <source>
        <dbReference type="ARBA" id="ARBA00023125"/>
    </source>
</evidence>
<dbReference type="Proteomes" id="UP000414233">
    <property type="component" value="Unassembled WGS sequence"/>
</dbReference>
<dbReference type="Gene3D" id="1.10.357.10">
    <property type="entry name" value="Tetracycline Repressor, domain 2"/>
    <property type="match status" value="1"/>
</dbReference>
<gene>
    <name evidence="7" type="ORF">PTE30175_05602</name>
</gene>
<evidence type="ECO:0000256" key="5">
    <source>
        <dbReference type="SAM" id="MobiDB-lite"/>
    </source>
</evidence>
<feature type="DNA-binding region" description="H-T-H motif" evidence="4">
    <location>
        <begin position="40"/>
        <end position="59"/>
    </location>
</feature>
<dbReference type="PANTHER" id="PTHR30055:SF234">
    <property type="entry name" value="HTH-TYPE TRANSCRIPTIONAL REGULATOR BETI"/>
    <property type="match status" value="1"/>
</dbReference>
<evidence type="ECO:0000259" key="6">
    <source>
        <dbReference type="PROSITE" id="PS50977"/>
    </source>
</evidence>
<dbReference type="PRINTS" id="PR00455">
    <property type="entry name" value="HTHTETR"/>
</dbReference>
<reference evidence="7 8" key="1">
    <citation type="submission" date="2019-08" db="EMBL/GenBank/DDBJ databases">
        <authorList>
            <person name="Peeters C."/>
        </authorList>
    </citation>
    <scope>NUCLEOTIDE SEQUENCE [LARGE SCALE GENOMIC DNA]</scope>
    <source>
        <strain evidence="7 8">LMG 30175</strain>
    </source>
</reference>
<dbReference type="Pfam" id="PF00440">
    <property type="entry name" value="TetR_N"/>
    <property type="match status" value="1"/>
</dbReference>
<dbReference type="InterPro" id="IPR009057">
    <property type="entry name" value="Homeodomain-like_sf"/>
</dbReference>
<feature type="domain" description="HTH tetR-type" evidence="6">
    <location>
        <begin position="17"/>
        <end position="77"/>
    </location>
</feature>
<dbReference type="SUPFAM" id="SSF46689">
    <property type="entry name" value="Homeodomain-like"/>
    <property type="match status" value="1"/>
</dbReference>
<dbReference type="InterPro" id="IPR001647">
    <property type="entry name" value="HTH_TetR"/>
</dbReference>
<organism evidence="7 8">
    <name type="scientific">Pandoraea terrae</name>
    <dbReference type="NCBI Taxonomy" id="1537710"/>
    <lineage>
        <taxon>Bacteria</taxon>
        <taxon>Pseudomonadati</taxon>
        <taxon>Pseudomonadota</taxon>
        <taxon>Betaproteobacteria</taxon>
        <taxon>Burkholderiales</taxon>
        <taxon>Burkholderiaceae</taxon>
        <taxon>Pandoraea</taxon>
    </lineage>
</organism>
<dbReference type="GO" id="GO:0000976">
    <property type="term" value="F:transcription cis-regulatory region binding"/>
    <property type="evidence" value="ECO:0007669"/>
    <property type="project" value="TreeGrafter"/>
</dbReference>